<feature type="compositionally biased region" description="Polar residues" evidence="1">
    <location>
        <begin position="134"/>
        <end position="144"/>
    </location>
</feature>
<protein>
    <submittedName>
        <fullName evidence="2">Uncharacterized protein</fullName>
    </submittedName>
</protein>
<evidence type="ECO:0000313" key="2">
    <source>
        <dbReference type="EMBL" id="KAL3278169.1"/>
    </source>
</evidence>
<name>A0ABD2NHT4_9CUCU</name>
<reference evidence="2 3" key="1">
    <citation type="journal article" date="2021" name="BMC Biol.">
        <title>Horizontally acquired antibacterial genes associated with adaptive radiation of ladybird beetles.</title>
        <authorList>
            <person name="Li H.S."/>
            <person name="Tang X.F."/>
            <person name="Huang Y.H."/>
            <person name="Xu Z.Y."/>
            <person name="Chen M.L."/>
            <person name="Du X.Y."/>
            <person name="Qiu B.Y."/>
            <person name="Chen P.T."/>
            <person name="Zhang W."/>
            <person name="Slipinski A."/>
            <person name="Escalona H.E."/>
            <person name="Waterhouse R.M."/>
            <person name="Zwick A."/>
            <person name="Pang H."/>
        </authorList>
    </citation>
    <scope>NUCLEOTIDE SEQUENCE [LARGE SCALE GENOMIC DNA]</scope>
    <source>
        <strain evidence="2">SYSU2018</strain>
    </source>
</reference>
<accession>A0ABD2NHT4</accession>
<dbReference type="Proteomes" id="UP001516400">
    <property type="component" value="Unassembled WGS sequence"/>
</dbReference>
<gene>
    <name evidence="2" type="ORF">HHI36_013510</name>
</gene>
<feature type="region of interest" description="Disordered" evidence="1">
    <location>
        <begin position="122"/>
        <end position="144"/>
    </location>
</feature>
<feature type="non-terminal residue" evidence="2">
    <location>
        <position position="144"/>
    </location>
</feature>
<proteinExistence type="predicted"/>
<feature type="compositionally biased region" description="Low complexity" evidence="1">
    <location>
        <begin position="77"/>
        <end position="91"/>
    </location>
</feature>
<comment type="caution">
    <text evidence="2">The sequence shown here is derived from an EMBL/GenBank/DDBJ whole genome shotgun (WGS) entry which is preliminary data.</text>
</comment>
<organism evidence="2 3">
    <name type="scientific">Cryptolaemus montrouzieri</name>
    <dbReference type="NCBI Taxonomy" id="559131"/>
    <lineage>
        <taxon>Eukaryota</taxon>
        <taxon>Metazoa</taxon>
        <taxon>Ecdysozoa</taxon>
        <taxon>Arthropoda</taxon>
        <taxon>Hexapoda</taxon>
        <taxon>Insecta</taxon>
        <taxon>Pterygota</taxon>
        <taxon>Neoptera</taxon>
        <taxon>Endopterygota</taxon>
        <taxon>Coleoptera</taxon>
        <taxon>Polyphaga</taxon>
        <taxon>Cucujiformia</taxon>
        <taxon>Coccinelloidea</taxon>
        <taxon>Coccinellidae</taxon>
        <taxon>Scymninae</taxon>
        <taxon>Scymnini</taxon>
        <taxon>Cryptolaemus</taxon>
    </lineage>
</organism>
<sequence length="144" mass="16346">MREPIPTDYPLSILLLQNTRINHQSKKIELDKEQNNYLHQLLSRQRNDLQHPALCDYARRKSGYPPNTGSLPPSPADSGVSDVDSSSSGHTSTDELKSRLQPSLHSPVGNFLSRHHLSWTPSAHHHTQRAPNHIPQQFYQPFTT</sequence>
<evidence type="ECO:0000256" key="1">
    <source>
        <dbReference type="SAM" id="MobiDB-lite"/>
    </source>
</evidence>
<keyword evidence="3" id="KW-1185">Reference proteome</keyword>
<feature type="region of interest" description="Disordered" evidence="1">
    <location>
        <begin position="58"/>
        <end position="107"/>
    </location>
</feature>
<dbReference type="EMBL" id="JABFTP020000103">
    <property type="protein sequence ID" value="KAL3278169.1"/>
    <property type="molecule type" value="Genomic_DNA"/>
</dbReference>
<dbReference type="AlphaFoldDB" id="A0ABD2NHT4"/>
<evidence type="ECO:0000313" key="3">
    <source>
        <dbReference type="Proteomes" id="UP001516400"/>
    </source>
</evidence>